<protein>
    <recommendedName>
        <fullName evidence="1">DUF4296 domain-containing protein</fullName>
    </recommendedName>
</protein>
<organism evidence="2 3">
    <name type="scientific">Patiriisocius marinistellae</name>
    <dbReference type="NCBI Taxonomy" id="2494560"/>
    <lineage>
        <taxon>Bacteria</taxon>
        <taxon>Pseudomonadati</taxon>
        <taxon>Bacteroidota</taxon>
        <taxon>Flavobacteriia</taxon>
        <taxon>Flavobacteriales</taxon>
        <taxon>Flavobacteriaceae</taxon>
        <taxon>Patiriisocius</taxon>
    </lineage>
</organism>
<evidence type="ECO:0000259" key="1">
    <source>
        <dbReference type="Pfam" id="PF14129"/>
    </source>
</evidence>
<keyword evidence="3" id="KW-1185">Reference proteome</keyword>
<dbReference type="PROSITE" id="PS51257">
    <property type="entry name" value="PROKAR_LIPOPROTEIN"/>
    <property type="match status" value="1"/>
</dbReference>
<dbReference type="Proteomes" id="UP000326994">
    <property type="component" value="Unassembled WGS sequence"/>
</dbReference>
<dbReference type="Pfam" id="PF14129">
    <property type="entry name" value="DUF4296"/>
    <property type="match status" value="1"/>
</dbReference>
<dbReference type="AlphaFoldDB" id="A0A5J4FX10"/>
<feature type="domain" description="DUF4296" evidence="1">
    <location>
        <begin position="24"/>
        <end position="106"/>
    </location>
</feature>
<dbReference type="RefSeq" id="WP_151892532.1">
    <property type="nucleotide sequence ID" value="NZ_BKCF01000001.1"/>
</dbReference>
<dbReference type="InterPro" id="IPR025381">
    <property type="entry name" value="DUF4296"/>
</dbReference>
<reference evidence="2 3" key="1">
    <citation type="submission" date="2019-08" db="EMBL/GenBank/DDBJ databases">
        <title>Ulvibacter marinistellae sp. nov., isolated from a starfish, Patiria pectinifera.</title>
        <authorList>
            <person name="Kawano K."/>
            <person name="Ushijima N."/>
            <person name="Kihara M."/>
            <person name="Itoh H."/>
        </authorList>
    </citation>
    <scope>NUCLEOTIDE SEQUENCE [LARGE SCALE GENOMIC DNA]</scope>
    <source>
        <strain evidence="2 3">KK4</strain>
    </source>
</reference>
<comment type="caution">
    <text evidence="2">The sequence shown here is derived from an EMBL/GenBank/DDBJ whole genome shotgun (WGS) entry which is preliminary data.</text>
</comment>
<name>A0A5J4FX10_9FLAO</name>
<gene>
    <name evidence="2" type="ORF">ULMS_00830</name>
</gene>
<dbReference type="OrthoDB" id="1525222at2"/>
<evidence type="ECO:0000313" key="2">
    <source>
        <dbReference type="EMBL" id="GEQ84575.1"/>
    </source>
</evidence>
<dbReference type="EMBL" id="BKCF01000001">
    <property type="protein sequence ID" value="GEQ84575.1"/>
    <property type="molecule type" value="Genomic_DNA"/>
</dbReference>
<accession>A0A5J4FX10</accession>
<proteinExistence type="predicted"/>
<evidence type="ECO:0000313" key="3">
    <source>
        <dbReference type="Proteomes" id="UP000326994"/>
    </source>
</evidence>
<sequence length="178" mass="20190">MKYVTVILLLLLASCQDVKRPEAPENLISETQMVAVLTDAYLMNAARSIDIRKIRKEGIYLDSIIYATHKIDSLQFAKSNAYYTNNLNTYNDLITKVEQKLITEKTKRDSLYEIFKEGKEELKRLDSIYKAKIDSMAVEMPAVSRDSLEILLDAENAKLKTSETGITDDSVVSQDSIL</sequence>